<evidence type="ECO:0000256" key="3">
    <source>
        <dbReference type="ARBA" id="ARBA00009914"/>
    </source>
</evidence>
<keyword evidence="13" id="KW-1185">Reference proteome</keyword>
<name>A0AAX4KEC8_9TREE</name>
<keyword evidence="9" id="KW-0137">Centromere</keyword>
<feature type="region of interest" description="Disordered" evidence="10">
    <location>
        <begin position="1"/>
        <end position="29"/>
    </location>
</feature>
<gene>
    <name evidence="12" type="ORF">V865_002846</name>
</gene>
<dbReference type="AlphaFoldDB" id="A0AAX4KEC8"/>
<feature type="domain" description="Borealin N-terminal" evidence="11">
    <location>
        <begin position="33"/>
        <end position="88"/>
    </location>
</feature>
<evidence type="ECO:0000256" key="7">
    <source>
        <dbReference type="ARBA" id="ARBA00023242"/>
    </source>
</evidence>
<organism evidence="12 13">
    <name type="scientific">Kwoniella europaea PYCC6329</name>
    <dbReference type="NCBI Taxonomy" id="1423913"/>
    <lineage>
        <taxon>Eukaryota</taxon>
        <taxon>Fungi</taxon>
        <taxon>Dikarya</taxon>
        <taxon>Basidiomycota</taxon>
        <taxon>Agaricomycotina</taxon>
        <taxon>Tremellomycetes</taxon>
        <taxon>Tremellales</taxon>
        <taxon>Cryptococcaceae</taxon>
        <taxon>Kwoniella</taxon>
    </lineage>
</organism>
<evidence type="ECO:0000256" key="9">
    <source>
        <dbReference type="ARBA" id="ARBA00023328"/>
    </source>
</evidence>
<evidence type="ECO:0000256" key="8">
    <source>
        <dbReference type="ARBA" id="ARBA00023306"/>
    </source>
</evidence>
<feature type="compositionally biased region" description="Low complexity" evidence="10">
    <location>
        <begin position="275"/>
        <end position="289"/>
    </location>
</feature>
<dbReference type="KEGG" id="ker:91101650"/>
<feature type="compositionally biased region" description="Basic and acidic residues" evidence="10">
    <location>
        <begin position="312"/>
        <end position="326"/>
    </location>
</feature>
<keyword evidence="6" id="KW-0498">Mitosis</keyword>
<feature type="compositionally biased region" description="Basic and acidic residues" evidence="10">
    <location>
        <begin position="106"/>
        <end position="126"/>
    </location>
</feature>
<dbReference type="Proteomes" id="UP001358614">
    <property type="component" value="Chromosome 1"/>
</dbReference>
<evidence type="ECO:0000256" key="1">
    <source>
        <dbReference type="ARBA" id="ARBA00004123"/>
    </source>
</evidence>
<evidence type="ECO:0000313" key="12">
    <source>
        <dbReference type="EMBL" id="WWD04775.1"/>
    </source>
</evidence>
<dbReference type="Pfam" id="PF10444">
    <property type="entry name" value="Nbl1_Borealin_N"/>
    <property type="match status" value="1"/>
</dbReference>
<dbReference type="GO" id="GO:0051301">
    <property type="term" value="P:cell division"/>
    <property type="evidence" value="ECO:0007669"/>
    <property type="project" value="UniProtKB-KW"/>
</dbReference>
<dbReference type="GO" id="GO:0005634">
    <property type="term" value="C:nucleus"/>
    <property type="evidence" value="ECO:0007669"/>
    <property type="project" value="UniProtKB-SubCell"/>
</dbReference>
<keyword evidence="4" id="KW-0158">Chromosome</keyword>
<reference evidence="12 13" key="1">
    <citation type="submission" date="2024-01" db="EMBL/GenBank/DDBJ databases">
        <title>Comparative genomics of Cryptococcus and Kwoniella reveals pathogenesis evolution and contrasting modes of karyotype evolution via chromosome fusion or intercentromeric recombination.</title>
        <authorList>
            <person name="Coelho M.A."/>
            <person name="David-Palma M."/>
            <person name="Shea T."/>
            <person name="Bowers K."/>
            <person name="McGinley-Smith S."/>
            <person name="Mohammad A.W."/>
            <person name="Gnirke A."/>
            <person name="Yurkov A.M."/>
            <person name="Nowrousian M."/>
            <person name="Sun S."/>
            <person name="Cuomo C.A."/>
            <person name="Heitman J."/>
        </authorList>
    </citation>
    <scope>NUCLEOTIDE SEQUENCE [LARGE SCALE GENOMIC DNA]</scope>
    <source>
        <strain evidence="12 13">PYCC6329</strain>
    </source>
</reference>
<evidence type="ECO:0000256" key="2">
    <source>
        <dbReference type="ARBA" id="ARBA00004584"/>
    </source>
</evidence>
<dbReference type="InterPro" id="IPR018851">
    <property type="entry name" value="Borealin_N"/>
</dbReference>
<feature type="region of interest" description="Disordered" evidence="10">
    <location>
        <begin position="106"/>
        <end position="332"/>
    </location>
</feature>
<comment type="similarity">
    <text evidence="3">Belongs to the borealin family.</text>
</comment>
<evidence type="ECO:0000256" key="5">
    <source>
        <dbReference type="ARBA" id="ARBA00022618"/>
    </source>
</evidence>
<feature type="compositionally biased region" description="Polar residues" evidence="10">
    <location>
        <begin position="186"/>
        <end position="201"/>
    </location>
</feature>
<evidence type="ECO:0000259" key="11">
    <source>
        <dbReference type="Pfam" id="PF10444"/>
    </source>
</evidence>
<dbReference type="GO" id="GO:0000070">
    <property type="term" value="P:mitotic sister chromatid segregation"/>
    <property type="evidence" value="ECO:0007669"/>
    <property type="project" value="TreeGrafter"/>
</dbReference>
<dbReference type="PANTHER" id="PTHR16040:SF7">
    <property type="entry name" value="AUSTRALIN, ISOFORM A-RELATED"/>
    <property type="match status" value="1"/>
</dbReference>
<protein>
    <recommendedName>
        <fullName evidence="11">Borealin N-terminal domain-containing protein</fullName>
    </recommendedName>
</protein>
<evidence type="ECO:0000256" key="10">
    <source>
        <dbReference type="SAM" id="MobiDB-lite"/>
    </source>
</evidence>
<dbReference type="InterPro" id="IPR018867">
    <property type="entry name" value="Cell_div_borealin"/>
</dbReference>
<evidence type="ECO:0000313" key="13">
    <source>
        <dbReference type="Proteomes" id="UP001358614"/>
    </source>
</evidence>
<accession>A0AAX4KEC8</accession>
<dbReference type="GO" id="GO:0000775">
    <property type="term" value="C:chromosome, centromeric region"/>
    <property type="evidence" value="ECO:0007669"/>
    <property type="project" value="UniProtKB-SubCell"/>
</dbReference>
<comment type="subcellular location">
    <subcellularLocation>
        <location evidence="2">Chromosome</location>
        <location evidence="2">Centromere</location>
    </subcellularLocation>
    <subcellularLocation>
        <location evidence="1">Nucleus</location>
    </subcellularLocation>
</comment>
<dbReference type="PANTHER" id="PTHR16040">
    <property type="entry name" value="AUSTRALIN, ISOFORM A-RELATED"/>
    <property type="match status" value="1"/>
</dbReference>
<dbReference type="GO" id="GO:0051233">
    <property type="term" value="C:spindle midzone"/>
    <property type="evidence" value="ECO:0007669"/>
    <property type="project" value="TreeGrafter"/>
</dbReference>
<dbReference type="GO" id="GO:0032133">
    <property type="term" value="C:chromosome passenger complex"/>
    <property type="evidence" value="ECO:0007669"/>
    <property type="project" value="TreeGrafter"/>
</dbReference>
<feature type="compositionally biased region" description="Acidic residues" evidence="10">
    <location>
        <begin position="244"/>
        <end position="269"/>
    </location>
</feature>
<feature type="compositionally biased region" description="Low complexity" evidence="10">
    <location>
        <begin position="163"/>
        <end position="177"/>
    </location>
</feature>
<sequence>MASTKTRRAPPTNVVMSTPPPQSRSKSMYSEVEKQGLLANFDIEVADKTLYFRSILSRTLASFRMREESEILSIPRELRGMTLAELEKKWGGGWAGTLQKIRRESFEKKEKVREEKEEKEREEVVKGKRKRNGTATTDNSPERGKKNPRRDAPTPSSTRKAQAPSSTTRSKATTSAANRKGKSVAAPSTSKGPSSLPQNHIFNPALPPTPLFASRSNPNRPLTSPLSKSSTRSKPTSSSRAQSEQEEASTSEEEEEENDDDDDLPNPEEIEAKMLSSKTPSSKSTSSSSRLKKKRGPSLIFRQSLAANINTHNHDDKEEGEVDKNGEPLSHISLSDGRTILFNPFNLTPGRVEKELNQGEQRLSKDEKKKVQEQINEQVIKSLRERMERWKV</sequence>
<feature type="compositionally biased region" description="Basic and acidic residues" evidence="10">
    <location>
        <begin position="140"/>
        <end position="152"/>
    </location>
</feature>
<proteinExistence type="inferred from homology"/>
<dbReference type="GeneID" id="91101650"/>
<dbReference type="EMBL" id="CP144089">
    <property type="protein sequence ID" value="WWD04775.1"/>
    <property type="molecule type" value="Genomic_DNA"/>
</dbReference>
<evidence type="ECO:0000256" key="4">
    <source>
        <dbReference type="ARBA" id="ARBA00022454"/>
    </source>
</evidence>
<keyword evidence="5" id="KW-0132">Cell division</keyword>
<keyword evidence="7" id="KW-0539">Nucleus</keyword>
<evidence type="ECO:0000256" key="6">
    <source>
        <dbReference type="ARBA" id="ARBA00022776"/>
    </source>
</evidence>
<feature type="compositionally biased region" description="Low complexity" evidence="10">
    <location>
        <begin position="220"/>
        <end position="242"/>
    </location>
</feature>
<dbReference type="RefSeq" id="XP_066082742.1">
    <property type="nucleotide sequence ID" value="XM_066226645.1"/>
</dbReference>
<keyword evidence="8" id="KW-0131">Cell cycle</keyword>